<dbReference type="EMBL" id="JAUQOO010000034">
    <property type="protein sequence ID" value="MDO7930272.1"/>
    <property type="molecule type" value="Genomic_DNA"/>
</dbReference>
<organism evidence="1 2">
    <name type="scientific">Pseudomonas serbiensis</name>
    <dbReference type="NCBI Taxonomy" id="3064350"/>
    <lineage>
        <taxon>Bacteria</taxon>
        <taxon>Pseudomonadati</taxon>
        <taxon>Pseudomonadota</taxon>
        <taxon>Gammaproteobacteria</taxon>
        <taxon>Pseudomonadales</taxon>
        <taxon>Pseudomonadaceae</taxon>
        <taxon>Pseudomonas</taxon>
    </lineage>
</organism>
<evidence type="ECO:0000313" key="2">
    <source>
        <dbReference type="Proteomes" id="UP001223016"/>
    </source>
</evidence>
<comment type="caution">
    <text evidence="1">The sequence shown here is derived from an EMBL/GenBank/DDBJ whole genome shotgun (WGS) entry which is preliminary data.</text>
</comment>
<evidence type="ECO:0000313" key="1">
    <source>
        <dbReference type="EMBL" id="MDO7930272.1"/>
    </source>
</evidence>
<keyword evidence="2" id="KW-1185">Reference proteome</keyword>
<protein>
    <submittedName>
        <fullName evidence="1">Uncharacterized protein</fullName>
    </submittedName>
</protein>
<dbReference type="RefSeq" id="WP_304576063.1">
    <property type="nucleotide sequence ID" value="NZ_JAUQOO010000034.1"/>
</dbReference>
<accession>A0ABT9CZF8</accession>
<name>A0ABT9CZF8_9PSED</name>
<dbReference type="Proteomes" id="UP001223016">
    <property type="component" value="Unassembled WGS sequence"/>
</dbReference>
<gene>
    <name evidence="1" type="ORF">Q6A51_26230</name>
</gene>
<sequence>MSDSVEFERAVTIINGIDAATSLACRLLLESAFYEVTPLPHDEYKFEIKIDRKELLNIIPAITKGTTTAEITILLRYADSFDYEDLSEVFWRVISDAKDKGKLDLPGSENSEHEGVRIECSSVEHIFANWHN</sequence>
<proteinExistence type="predicted"/>
<reference evidence="1 2" key="1">
    <citation type="submission" date="2023-07" db="EMBL/GenBank/DDBJ databases">
        <title>Identification of four novel Pseudomonas species associated with bacterial leaf spot of cucurbits.</title>
        <authorList>
            <person name="Fullem K.R."/>
        </authorList>
    </citation>
    <scope>NUCLEOTIDE SEQUENCE [LARGE SCALE GENOMIC DNA]</scope>
    <source>
        <strain evidence="1 2">KFB 138</strain>
    </source>
</reference>